<dbReference type="Pfam" id="PF01292">
    <property type="entry name" value="Ni_hydr_CYTB"/>
    <property type="match status" value="1"/>
</dbReference>
<feature type="transmembrane region" description="Helical" evidence="13">
    <location>
        <begin position="44"/>
        <end position="62"/>
    </location>
</feature>
<evidence type="ECO:0000313" key="15">
    <source>
        <dbReference type="EMBL" id="MBF6636697.1"/>
    </source>
</evidence>
<evidence type="ECO:0000256" key="8">
    <source>
        <dbReference type="ARBA" id="ARBA00022982"/>
    </source>
</evidence>
<dbReference type="InterPro" id="IPR016174">
    <property type="entry name" value="Di-haem_cyt_TM"/>
</dbReference>
<dbReference type="GO" id="GO:0020037">
    <property type="term" value="F:heme binding"/>
    <property type="evidence" value="ECO:0007669"/>
    <property type="project" value="TreeGrafter"/>
</dbReference>
<feature type="transmembrane region" description="Helical" evidence="13">
    <location>
        <begin position="88"/>
        <end position="117"/>
    </location>
</feature>
<dbReference type="GO" id="GO:0046872">
    <property type="term" value="F:metal ion binding"/>
    <property type="evidence" value="ECO:0007669"/>
    <property type="project" value="UniProtKB-KW"/>
</dbReference>
<evidence type="ECO:0000256" key="3">
    <source>
        <dbReference type="ARBA" id="ARBA00022448"/>
    </source>
</evidence>
<keyword evidence="8" id="KW-0249">Electron transport</keyword>
<proteinExistence type="inferred from homology"/>
<accession>A0AA40X0Z9</accession>
<dbReference type="GO" id="GO:0022904">
    <property type="term" value="P:respiratory electron transport chain"/>
    <property type="evidence" value="ECO:0007669"/>
    <property type="project" value="InterPro"/>
</dbReference>
<dbReference type="EMBL" id="MRWD01000087">
    <property type="protein sequence ID" value="ORJ18814.1"/>
    <property type="molecule type" value="Genomic_DNA"/>
</dbReference>
<evidence type="ECO:0000313" key="16">
    <source>
        <dbReference type="EMBL" id="ORJ18814.1"/>
    </source>
</evidence>
<evidence type="ECO:0000256" key="7">
    <source>
        <dbReference type="ARBA" id="ARBA00022723"/>
    </source>
</evidence>
<feature type="transmembrane region" description="Helical" evidence="13">
    <location>
        <begin position="143"/>
        <end position="162"/>
    </location>
</feature>
<reference evidence="16 17" key="2">
    <citation type="journal article" date="2017" name="Int. J. Syst. Evol. Microbiol.">
        <title>Rouxiella badensis sp. nov. and Rouxiella silvae sp. nov. isolated from peat bog soil in Germany and emendation of the genus description.</title>
        <authorList>
            <person name="Le Fleche-Mateos A."/>
            <person name="Kugler J.H."/>
            <person name="Hansen S.H."/>
            <person name="Syldatk C."/>
            <person name="Hausmann R."/>
            <person name="Lomprez F."/>
            <person name="Vandenbogaert M."/>
            <person name="Manuguerra J.C."/>
            <person name="Grimont P.A."/>
        </authorList>
    </citation>
    <scope>NUCLEOTIDE SEQUENCE [LARGE SCALE GENOMIC DNA]</scope>
    <source>
        <strain evidence="16 17">213</strain>
    </source>
</reference>
<dbReference type="InterPro" id="IPR011577">
    <property type="entry name" value="Cyt_b561_bac/Ni-Hgenase"/>
</dbReference>
<keyword evidence="3" id="KW-0813">Transport</keyword>
<evidence type="ECO:0000313" key="17">
    <source>
        <dbReference type="Proteomes" id="UP000192722"/>
    </source>
</evidence>
<keyword evidence="7" id="KW-0479">Metal-binding</keyword>
<keyword evidence="6 13" id="KW-0812">Transmembrane</keyword>
<evidence type="ECO:0000256" key="1">
    <source>
        <dbReference type="ARBA" id="ARBA00001970"/>
    </source>
</evidence>
<dbReference type="RefSeq" id="WP_055779390.1">
    <property type="nucleotide sequence ID" value="NZ_CBCSCF010000008.1"/>
</dbReference>
<evidence type="ECO:0000256" key="4">
    <source>
        <dbReference type="ARBA" id="ARBA00022475"/>
    </source>
</evidence>
<dbReference type="Proteomes" id="UP000705283">
    <property type="component" value="Unassembled WGS sequence"/>
</dbReference>
<evidence type="ECO:0000259" key="14">
    <source>
        <dbReference type="Pfam" id="PF01292"/>
    </source>
</evidence>
<dbReference type="PANTHER" id="PTHR30529:SF3">
    <property type="entry name" value="CYTOCHROME B561 HOMOLOG 1"/>
    <property type="match status" value="1"/>
</dbReference>
<name>A0AA40X0Z9_9GAMM</name>
<evidence type="ECO:0000256" key="2">
    <source>
        <dbReference type="ARBA" id="ARBA00004651"/>
    </source>
</evidence>
<dbReference type="Proteomes" id="UP000192722">
    <property type="component" value="Unassembled WGS sequence"/>
</dbReference>
<comment type="similarity">
    <text evidence="12">Belongs to the cytochrome b561 family.</text>
</comment>
<evidence type="ECO:0000256" key="6">
    <source>
        <dbReference type="ARBA" id="ARBA00022692"/>
    </source>
</evidence>
<comment type="subcellular location">
    <subcellularLocation>
        <location evidence="2">Cell membrane</location>
        <topology evidence="2">Multi-pass membrane protein</topology>
    </subcellularLocation>
</comment>
<evidence type="ECO:0000256" key="11">
    <source>
        <dbReference type="ARBA" id="ARBA00023136"/>
    </source>
</evidence>
<dbReference type="GO" id="GO:0005886">
    <property type="term" value="C:plasma membrane"/>
    <property type="evidence" value="ECO:0007669"/>
    <property type="project" value="UniProtKB-SubCell"/>
</dbReference>
<comment type="caution">
    <text evidence="15">The sequence shown here is derived from an EMBL/GenBank/DDBJ whole genome shotgun (WGS) entry which is preliminary data.</text>
</comment>
<gene>
    <name evidence="16" type="ORF">BS639_23275</name>
    <name evidence="15" type="ORF">ITX54_08515</name>
</gene>
<evidence type="ECO:0000256" key="5">
    <source>
        <dbReference type="ARBA" id="ARBA00022617"/>
    </source>
</evidence>
<reference evidence="15" key="3">
    <citation type="submission" date="2020-11" db="EMBL/GenBank/DDBJ databases">
        <authorList>
            <person name="Lee S.D."/>
        </authorList>
    </citation>
    <scope>NUCLEOTIDE SEQUENCE</scope>
    <source>
        <strain evidence="15">SAP-2</strain>
    </source>
</reference>
<keyword evidence="5" id="KW-0349">Heme</keyword>
<dbReference type="PANTHER" id="PTHR30529">
    <property type="entry name" value="CYTOCHROME B561"/>
    <property type="match status" value="1"/>
</dbReference>
<evidence type="ECO:0000256" key="12">
    <source>
        <dbReference type="ARBA" id="ARBA00037975"/>
    </source>
</evidence>
<dbReference type="GO" id="GO:0009055">
    <property type="term" value="F:electron transfer activity"/>
    <property type="evidence" value="ECO:0007669"/>
    <property type="project" value="InterPro"/>
</dbReference>
<evidence type="ECO:0000256" key="9">
    <source>
        <dbReference type="ARBA" id="ARBA00022989"/>
    </source>
</evidence>
<feature type="transmembrane region" description="Helical" evidence="13">
    <location>
        <begin position="12"/>
        <end position="32"/>
    </location>
</feature>
<evidence type="ECO:0000256" key="13">
    <source>
        <dbReference type="SAM" id="Phobius"/>
    </source>
</evidence>
<dbReference type="InterPro" id="IPR052168">
    <property type="entry name" value="Cytochrome_b561_oxidase"/>
</dbReference>
<reference evidence="15" key="4">
    <citation type="submission" date="2022-09" db="EMBL/GenBank/DDBJ databases">
        <title>Rouxiella aceris sp. nov., isolated from tree sap and emended description of the genus Rhouxiella.</title>
        <authorList>
            <person name="Kim I.S."/>
        </authorList>
    </citation>
    <scope>NUCLEOTIDE SEQUENCE</scope>
    <source>
        <strain evidence="15">SAP-2</strain>
    </source>
</reference>
<reference evidence="16" key="1">
    <citation type="submission" date="2016-12" db="EMBL/GenBank/DDBJ databases">
        <authorList>
            <person name="Le Fleche-Mateos A."/>
        </authorList>
    </citation>
    <scope>NUCLEOTIDE SEQUENCE</scope>
    <source>
        <strain evidence="16">213</strain>
    </source>
</reference>
<comment type="cofactor">
    <cofactor evidence="1">
        <name>heme b</name>
        <dbReference type="ChEBI" id="CHEBI:60344"/>
    </cofactor>
</comment>
<keyword evidence="11 13" id="KW-0472">Membrane</keyword>
<feature type="domain" description="Cytochrome b561 bacterial/Ni-hydrogenase" evidence="14">
    <location>
        <begin position="4"/>
        <end position="173"/>
    </location>
</feature>
<dbReference type="EMBL" id="JADMKS010000003">
    <property type="protein sequence ID" value="MBF6636697.1"/>
    <property type="molecule type" value="Genomic_DNA"/>
</dbReference>
<dbReference type="SUPFAM" id="SSF81342">
    <property type="entry name" value="Transmembrane di-heme cytochromes"/>
    <property type="match status" value="1"/>
</dbReference>
<organism evidence="15 18">
    <name type="scientific">Rouxiella silvae</name>
    <dbReference type="NCBI Taxonomy" id="1646373"/>
    <lineage>
        <taxon>Bacteria</taxon>
        <taxon>Pseudomonadati</taxon>
        <taxon>Pseudomonadota</taxon>
        <taxon>Gammaproteobacteria</taxon>
        <taxon>Enterobacterales</taxon>
        <taxon>Yersiniaceae</taxon>
        <taxon>Rouxiella</taxon>
    </lineage>
</organism>
<evidence type="ECO:0000313" key="18">
    <source>
        <dbReference type="Proteomes" id="UP000705283"/>
    </source>
</evidence>
<dbReference type="AlphaFoldDB" id="A0AA40X0Z9"/>
<keyword evidence="9 13" id="KW-1133">Transmembrane helix</keyword>
<evidence type="ECO:0000256" key="10">
    <source>
        <dbReference type="ARBA" id="ARBA00023004"/>
    </source>
</evidence>
<keyword evidence="17" id="KW-1185">Reference proteome</keyword>
<sequence length="174" mass="20466">MKNRYSLLQISLHWLTLLMIILAYGVMLGRDYFPDEYRLLVRQLHYNFGLTVWALVLIRIILRHRFRTPPIVPPLPRWQSHVATLTHWALYLLFLALPTLGFLTVMFAGRAIFLFGWEVPQFITPRPELRPVLRDTHELVATVGYYLVGLHAVAALFHHYFIKDDTLKRMMPGK</sequence>
<protein>
    <submittedName>
        <fullName evidence="15">Cytochrome b</fullName>
    </submittedName>
</protein>
<keyword evidence="4" id="KW-1003">Cell membrane</keyword>
<keyword evidence="10" id="KW-0408">Iron</keyword>